<dbReference type="Gene3D" id="1.10.3210.10">
    <property type="entry name" value="Hypothetical protein af1432"/>
    <property type="match status" value="1"/>
</dbReference>
<name>A0A410QE43_9FIRM</name>
<dbReference type="RefSeq" id="WP_114218115.1">
    <property type="nucleotide sequence ID" value="NZ_CP035282.1"/>
</dbReference>
<dbReference type="SMART" id="SM00471">
    <property type="entry name" value="HDc"/>
    <property type="match status" value="1"/>
</dbReference>
<evidence type="ECO:0000259" key="7">
    <source>
        <dbReference type="PROSITE" id="PS51831"/>
    </source>
</evidence>
<keyword evidence="9" id="KW-1185">Reference proteome</keyword>
<sequence length="190" mass="22212">MIEKWIEKRLIDDIGYKRYIHSVGVMETSVKLSKIYNCNMDKARMAGLLHDCGKLQDKKNYLKMIDDFDIILDNVMEHNIDLIHGPLGAKIAEKVYDVHDKEILSAIYYHTTGKENMSLLEKIVYIADYIEPNRDFEGVERVRELAFVDLNESLIQSMDNTIKYIVDKKILIHLDTIKARNYLILEKDSE</sequence>
<dbReference type="GO" id="GO:0046872">
    <property type="term" value="F:metal ion binding"/>
    <property type="evidence" value="ECO:0007669"/>
    <property type="project" value="UniProtKB-KW"/>
</dbReference>
<dbReference type="EC" id="3.6.1.41" evidence="1"/>
<feature type="domain" description="HD" evidence="7">
    <location>
        <begin position="18"/>
        <end position="133"/>
    </location>
</feature>
<dbReference type="InterPro" id="IPR051094">
    <property type="entry name" value="Diverse_Catalytic_Enzymes"/>
</dbReference>
<evidence type="ECO:0000313" key="8">
    <source>
        <dbReference type="EMBL" id="QAT62199.1"/>
    </source>
</evidence>
<dbReference type="GO" id="GO:0008803">
    <property type="term" value="F:bis(5'-nucleosyl)-tetraphosphatase (symmetrical) activity"/>
    <property type="evidence" value="ECO:0007669"/>
    <property type="project" value="UniProtKB-EC"/>
</dbReference>
<dbReference type="InterPro" id="IPR005249">
    <property type="entry name" value="YqeK"/>
</dbReference>
<dbReference type="NCBIfam" id="TIGR00277">
    <property type="entry name" value="HDIG"/>
    <property type="match status" value="1"/>
</dbReference>
<protein>
    <recommendedName>
        <fullName evidence="1">bis(5'-nucleosyl)-tetraphosphatase (symmetrical)</fullName>
        <ecNumber evidence="1">3.6.1.41</ecNumber>
    </recommendedName>
</protein>
<dbReference type="AlphaFoldDB" id="A0A410QE43"/>
<evidence type="ECO:0000256" key="3">
    <source>
        <dbReference type="ARBA" id="ARBA00022741"/>
    </source>
</evidence>
<evidence type="ECO:0000256" key="5">
    <source>
        <dbReference type="ARBA" id="ARBA00023004"/>
    </source>
</evidence>
<reference evidence="9" key="1">
    <citation type="submission" date="2019-01" db="EMBL/GenBank/DDBJ databases">
        <title>Draft genomes of a novel of Sporanaerobacter strains.</title>
        <authorList>
            <person name="Ma S."/>
        </authorList>
    </citation>
    <scope>NUCLEOTIDE SEQUENCE [LARGE SCALE GENOMIC DNA]</scope>
    <source>
        <strain evidence="9">NJN-17</strain>
    </source>
</reference>
<evidence type="ECO:0000256" key="6">
    <source>
        <dbReference type="ARBA" id="ARBA00049417"/>
    </source>
</evidence>
<dbReference type="PROSITE" id="PS51831">
    <property type="entry name" value="HD"/>
    <property type="match status" value="1"/>
</dbReference>
<comment type="catalytic activity">
    <reaction evidence="6">
        <text>P(1),P(4)-bis(5'-adenosyl) tetraphosphate + H2O = 2 ADP + 2 H(+)</text>
        <dbReference type="Rhea" id="RHEA:24252"/>
        <dbReference type="ChEBI" id="CHEBI:15377"/>
        <dbReference type="ChEBI" id="CHEBI:15378"/>
        <dbReference type="ChEBI" id="CHEBI:58141"/>
        <dbReference type="ChEBI" id="CHEBI:456216"/>
        <dbReference type="EC" id="3.6.1.41"/>
    </reaction>
</comment>
<dbReference type="Proteomes" id="UP000287969">
    <property type="component" value="Chromosome"/>
</dbReference>
<keyword evidence="2" id="KW-0479">Metal-binding</keyword>
<dbReference type="NCBIfam" id="TIGR00488">
    <property type="entry name" value="bis(5'-nucleosyl)-tetraphosphatase (symmetrical) YqeK"/>
    <property type="match status" value="1"/>
</dbReference>
<evidence type="ECO:0000256" key="1">
    <source>
        <dbReference type="ARBA" id="ARBA00012506"/>
    </source>
</evidence>
<dbReference type="GO" id="GO:0000166">
    <property type="term" value="F:nucleotide binding"/>
    <property type="evidence" value="ECO:0007669"/>
    <property type="project" value="UniProtKB-KW"/>
</dbReference>
<dbReference type="CDD" id="cd00077">
    <property type="entry name" value="HDc"/>
    <property type="match status" value="1"/>
</dbReference>
<dbReference type="SUPFAM" id="SSF109604">
    <property type="entry name" value="HD-domain/PDEase-like"/>
    <property type="match status" value="1"/>
</dbReference>
<dbReference type="PANTHER" id="PTHR35795:SF1">
    <property type="entry name" value="BIS(5'-NUCLEOSYL)-TETRAPHOSPHATASE, SYMMETRICAL"/>
    <property type="match status" value="1"/>
</dbReference>
<dbReference type="InterPro" id="IPR003607">
    <property type="entry name" value="HD/PDEase_dom"/>
</dbReference>
<keyword evidence="3" id="KW-0547">Nucleotide-binding</keyword>
<dbReference type="InterPro" id="IPR006674">
    <property type="entry name" value="HD_domain"/>
</dbReference>
<evidence type="ECO:0000313" key="9">
    <source>
        <dbReference type="Proteomes" id="UP000287969"/>
    </source>
</evidence>
<organism evidence="8 9">
    <name type="scientific">Acidilutibacter cellobiosedens</name>
    <dbReference type="NCBI Taxonomy" id="2507161"/>
    <lineage>
        <taxon>Bacteria</taxon>
        <taxon>Bacillati</taxon>
        <taxon>Bacillota</taxon>
        <taxon>Tissierellia</taxon>
        <taxon>Tissierellales</taxon>
        <taxon>Acidilutibacteraceae</taxon>
        <taxon>Acidilutibacter</taxon>
    </lineage>
</organism>
<dbReference type="EMBL" id="CP035282">
    <property type="protein sequence ID" value="QAT62199.1"/>
    <property type="molecule type" value="Genomic_DNA"/>
</dbReference>
<proteinExistence type="predicted"/>
<gene>
    <name evidence="8" type="ORF">EQM13_11660</name>
</gene>
<evidence type="ECO:0000256" key="4">
    <source>
        <dbReference type="ARBA" id="ARBA00022801"/>
    </source>
</evidence>
<dbReference type="KEGG" id="spoa:EQM13_11660"/>
<keyword evidence="5" id="KW-0408">Iron</keyword>
<dbReference type="Pfam" id="PF01966">
    <property type="entry name" value="HD"/>
    <property type="match status" value="1"/>
</dbReference>
<dbReference type="PANTHER" id="PTHR35795">
    <property type="entry name" value="SLR1885 PROTEIN"/>
    <property type="match status" value="1"/>
</dbReference>
<accession>A0A410QE43</accession>
<evidence type="ECO:0000256" key="2">
    <source>
        <dbReference type="ARBA" id="ARBA00022723"/>
    </source>
</evidence>
<dbReference type="OrthoDB" id="5295945at2"/>
<keyword evidence="4" id="KW-0378">Hydrolase</keyword>
<dbReference type="InterPro" id="IPR006675">
    <property type="entry name" value="HDIG_dom"/>
</dbReference>